<evidence type="ECO:0000256" key="1">
    <source>
        <dbReference type="SAM" id="MobiDB-lite"/>
    </source>
</evidence>
<dbReference type="SMART" id="SM00564">
    <property type="entry name" value="PQQ"/>
    <property type="match status" value="7"/>
</dbReference>
<protein>
    <submittedName>
        <fullName evidence="3">PQQ-binding-like beta-propeller repeat protein</fullName>
    </submittedName>
</protein>
<dbReference type="Gene3D" id="2.130.10.10">
    <property type="entry name" value="YVTN repeat-like/Quinoprotein amine dehydrogenase"/>
    <property type="match status" value="2"/>
</dbReference>
<evidence type="ECO:0000313" key="3">
    <source>
        <dbReference type="EMBL" id="QIB76575.1"/>
    </source>
</evidence>
<dbReference type="SUPFAM" id="SSF50998">
    <property type="entry name" value="Quinoprotein alcohol dehydrogenase-like"/>
    <property type="match status" value="2"/>
</dbReference>
<name>A0A6C0UM60_9EURY</name>
<organism evidence="3 4">
    <name type="scientific">Halogeometricum borinquense</name>
    <dbReference type="NCBI Taxonomy" id="60847"/>
    <lineage>
        <taxon>Archaea</taxon>
        <taxon>Methanobacteriati</taxon>
        <taxon>Methanobacteriota</taxon>
        <taxon>Stenosarchaea group</taxon>
        <taxon>Halobacteria</taxon>
        <taxon>Halobacteriales</taxon>
        <taxon>Haloferacaceae</taxon>
        <taxon>Halogeometricum</taxon>
    </lineage>
</organism>
<dbReference type="Pfam" id="PF13360">
    <property type="entry name" value="PQQ_2"/>
    <property type="match status" value="2"/>
</dbReference>
<feature type="domain" description="Pyrrolo-quinoline quinone repeat" evidence="2">
    <location>
        <begin position="16"/>
        <end position="225"/>
    </location>
</feature>
<dbReference type="InterPro" id="IPR018391">
    <property type="entry name" value="PQQ_b-propeller_rpt"/>
</dbReference>
<dbReference type="InterPro" id="IPR002372">
    <property type="entry name" value="PQQ_rpt_dom"/>
</dbReference>
<gene>
    <name evidence="3" type="ORF">G3I44_18435</name>
</gene>
<feature type="region of interest" description="Disordered" evidence="1">
    <location>
        <begin position="1"/>
        <end position="20"/>
    </location>
</feature>
<feature type="domain" description="Pyrrolo-quinoline quinone repeat" evidence="2">
    <location>
        <begin position="228"/>
        <end position="345"/>
    </location>
</feature>
<dbReference type="PANTHER" id="PTHR34512">
    <property type="entry name" value="CELL SURFACE PROTEIN"/>
    <property type="match status" value="1"/>
</dbReference>
<sequence length="348" mass="37426">MVGRNAGHTRQVAAGPTDPETVWTTELEQVRATLTPALVDGRLYVPSNAVSDTARHRYRIHALSAATGTERWQVPLRSEPNAPPAVSGNQIIVTARRSLEQGRIVCFQKRDGDEEWLVDVDARLTAPPTVNNGIVYIPDWRGRVHALSVSNGSVLWSRLVDASESGRTFTEPVAVNNETLYLGSQSGTTGLVALDATTGETRWTKPTPAVTGGPVVHMNGIIVQSHHLVIAFDADGTRRWSFNAPGDAIRPIAVDDRHVYVSTRNALYAIDWTGEKAWEYEPSGTQVGMPTVAGDTVLIRESNRLTALSGVTGEKQWTTHPAGSGRAVVTPEAIFMSTGGAVIAHGAT</sequence>
<accession>A0A6C0UM60</accession>
<reference evidence="3 4" key="1">
    <citation type="submission" date="2020-02" db="EMBL/GenBank/DDBJ databases">
        <title>Whole genome sequence of Halogeometricum borinquense strain wsp4.</title>
        <authorList>
            <person name="Verma D.K."/>
            <person name="Gopal K."/>
            <person name="Prasad E.S."/>
        </authorList>
    </citation>
    <scope>NUCLEOTIDE SEQUENCE [LARGE SCALE GENOMIC DNA]</scope>
    <source>
        <strain evidence="4">wsp4</strain>
    </source>
</reference>
<dbReference type="PANTHER" id="PTHR34512:SF30">
    <property type="entry name" value="OUTER MEMBRANE PROTEIN ASSEMBLY FACTOR BAMB"/>
    <property type="match status" value="1"/>
</dbReference>
<evidence type="ECO:0000259" key="2">
    <source>
        <dbReference type="Pfam" id="PF13360"/>
    </source>
</evidence>
<dbReference type="EMBL" id="CP048739">
    <property type="protein sequence ID" value="QIB76575.1"/>
    <property type="molecule type" value="Genomic_DNA"/>
</dbReference>
<evidence type="ECO:0000313" key="4">
    <source>
        <dbReference type="Proteomes" id="UP000465846"/>
    </source>
</evidence>
<proteinExistence type="predicted"/>
<dbReference type="AlphaFoldDB" id="A0A6C0UM60"/>
<dbReference type="Proteomes" id="UP000465846">
    <property type="component" value="Chromosome"/>
</dbReference>
<dbReference type="InterPro" id="IPR015943">
    <property type="entry name" value="WD40/YVTN_repeat-like_dom_sf"/>
</dbReference>
<dbReference type="InterPro" id="IPR011047">
    <property type="entry name" value="Quinoprotein_ADH-like_sf"/>
</dbReference>